<dbReference type="GO" id="GO:0043138">
    <property type="term" value="F:3'-5' DNA helicase activity"/>
    <property type="evidence" value="ECO:0007669"/>
    <property type="project" value="TreeGrafter"/>
</dbReference>
<sequence>MIANWLFSHSVEYEYEPRYVSKRRIEIGFDYKPDFSLGDGVYLEHFGIDRQGRTRADINAQEYNANIQRKRELHAEHNTTLLETYHYNWVENTLYKRLEQLMNEQFIPLKPKSQQEILDALNESGIFKENKNRYLKCLQAIRTERLDYQQILKRLTDAKIVYAKEYATLLMRIHDAYVKELRSANEIDFDDMILLATQLVKTGEFKPKWKHILVDEFQDISMARLELLKEIYTKGPRRFGLLLEMTGNQSIVSLAVN</sequence>
<dbReference type="InterPro" id="IPR013986">
    <property type="entry name" value="DExx_box_DNA_helicase_dom_sf"/>
</dbReference>
<keyword evidence="1" id="KW-0547">Nucleotide-binding</keyword>
<dbReference type="EMBL" id="UGPN01000002">
    <property type="protein sequence ID" value="STY59994.1"/>
    <property type="molecule type" value="Genomic_DNA"/>
</dbReference>
<evidence type="ECO:0000256" key="3">
    <source>
        <dbReference type="ARBA" id="ARBA00022806"/>
    </source>
</evidence>
<protein>
    <recommendedName>
        <fullName evidence="6">DNA 3'-5' helicase II</fullName>
    </recommendedName>
</protein>
<evidence type="ECO:0000256" key="1">
    <source>
        <dbReference type="ARBA" id="ARBA00022741"/>
    </source>
</evidence>
<dbReference type="GO" id="GO:0005524">
    <property type="term" value="F:ATP binding"/>
    <property type="evidence" value="ECO:0007669"/>
    <property type="project" value="UniProtKB-KW"/>
</dbReference>
<reference evidence="8 9" key="1">
    <citation type="submission" date="2018-06" db="EMBL/GenBank/DDBJ databases">
        <authorList>
            <consortium name="Pathogen Informatics"/>
            <person name="Doyle S."/>
        </authorList>
    </citation>
    <scope>NUCLEOTIDE SEQUENCE [LARGE SCALE GENOMIC DNA]</scope>
    <source>
        <strain evidence="8 9">NCTC10638</strain>
    </source>
</reference>
<dbReference type="PANTHER" id="PTHR11070">
    <property type="entry name" value="UVRD / RECB / PCRA DNA HELICASE FAMILY MEMBER"/>
    <property type="match status" value="1"/>
</dbReference>
<keyword evidence="2 8" id="KW-0378">Hydrolase</keyword>
<gene>
    <name evidence="8" type="primary">helD_2</name>
    <name evidence="8" type="ORF">NCTC10638_01186</name>
</gene>
<dbReference type="Gene3D" id="3.40.50.300">
    <property type="entry name" value="P-loop containing nucleotide triphosphate hydrolases"/>
    <property type="match status" value="1"/>
</dbReference>
<feature type="domain" description="UvrD-like helicase ATP-binding" evidence="7">
    <location>
        <begin position="77"/>
        <end position="237"/>
    </location>
</feature>
<name>A0A378MV78_MANHA</name>
<dbReference type="GO" id="GO:0016787">
    <property type="term" value="F:hydrolase activity"/>
    <property type="evidence" value="ECO:0007669"/>
    <property type="project" value="UniProtKB-KW"/>
</dbReference>
<evidence type="ECO:0000259" key="7">
    <source>
        <dbReference type="Pfam" id="PF00580"/>
    </source>
</evidence>
<dbReference type="InterPro" id="IPR000212">
    <property type="entry name" value="DNA_helicase_UvrD/REP"/>
</dbReference>
<dbReference type="InterPro" id="IPR014016">
    <property type="entry name" value="UvrD-like_ATP-bd"/>
</dbReference>
<keyword evidence="3 8" id="KW-0347">Helicase</keyword>
<dbReference type="GO" id="GO:0003677">
    <property type="term" value="F:DNA binding"/>
    <property type="evidence" value="ECO:0007669"/>
    <property type="project" value="UniProtKB-KW"/>
</dbReference>
<evidence type="ECO:0000256" key="4">
    <source>
        <dbReference type="ARBA" id="ARBA00022840"/>
    </source>
</evidence>
<dbReference type="Gene3D" id="1.10.10.160">
    <property type="match status" value="1"/>
</dbReference>
<dbReference type="SUPFAM" id="SSF52540">
    <property type="entry name" value="P-loop containing nucleoside triphosphate hydrolases"/>
    <property type="match status" value="1"/>
</dbReference>
<organism evidence="8 9">
    <name type="scientific">Mannheimia haemolytica</name>
    <name type="common">Pasteurella haemolytica</name>
    <dbReference type="NCBI Taxonomy" id="75985"/>
    <lineage>
        <taxon>Bacteria</taxon>
        <taxon>Pseudomonadati</taxon>
        <taxon>Pseudomonadota</taxon>
        <taxon>Gammaproteobacteria</taxon>
        <taxon>Pasteurellales</taxon>
        <taxon>Pasteurellaceae</taxon>
        <taxon>Mannheimia</taxon>
    </lineage>
</organism>
<dbReference type="PANTHER" id="PTHR11070:SF2">
    <property type="entry name" value="ATP-DEPENDENT DNA HELICASE SRS2"/>
    <property type="match status" value="1"/>
</dbReference>
<evidence type="ECO:0000256" key="2">
    <source>
        <dbReference type="ARBA" id="ARBA00022801"/>
    </source>
</evidence>
<evidence type="ECO:0000313" key="8">
    <source>
        <dbReference type="EMBL" id="STY59994.1"/>
    </source>
</evidence>
<evidence type="ECO:0000313" key="9">
    <source>
        <dbReference type="Proteomes" id="UP000254802"/>
    </source>
</evidence>
<proteinExistence type="predicted"/>
<dbReference type="Proteomes" id="UP000254802">
    <property type="component" value="Unassembled WGS sequence"/>
</dbReference>
<dbReference type="AlphaFoldDB" id="A0A378MV78"/>
<evidence type="ECO:0000256" key="6">
    <source>
        <dbReference type="ARBA" id="ARBA00034923"/>
    </source>
</evidence>
<accession>A0A378MV78</accession>
<evidence type="ECO:0000256" key="5">
    <source>
        <dbReference type="ARBA" id="ARBA00023125"/>
    </source>
</evidence>
<dbReference type="InterPro" id="IPR027417">
    <property type="entry name" value="P-loop_NTPase"/>
</dbReference>
<keyword evidence="5" id="KW-0238">DNA-binding</keyword>
<dbReference type="GO" id="GO:0000725">
    <property type="term" value="P:recombinational repair"/>
    <property type="evidence" value="ECO:0007669"/>
    <property type="project" value="TreeGrafter"/>
</dbReference>
<keyword evidence="4" id="KW-0067">ATP-binding</keyword>
<dbReference type="Pfam" id="PF00580">
    <property type="entry name" value="UvrD-helicase"/>
    <property type="match status" value="1"/>
</dbReference>